<protein>
    <recommendedName>
        <fullName evidence="6">Peptidase S8/S53 domain-containing protein</fullName>
    </recommendedName>
</protein>
<dbReference type="InterPro" id="IPR036852">
    <property type="entry name" value="Peptidase_S8/S53_dom_sf"/>
</dbReference>
<evidence type="ECO:0000256" key="4">
    <source>
        <dbReference type="ARBA" id="ARBA00022825"/>
    </source>
</evidence>
<accession>A0A0F9LC90</accession>
<dbReference type="PANTHER" id="PTHR43806:SF11">
    <property type="entry name" value="CEREVISIN-RELATED"/>
    <property type="match status" value="1"/>
</dbReference>
<evidence type="ECO:0000256" key="5">
    <source>
        <dbReference type="SAM" id="Phobius"/>
    </source>
</evidence>
<keyword evidence="2" id="KW-0645">Protease</keyword>
<evidence type="ECO:0000313" key="7">
    <source>
        <dbReference type="EMBL" id="KKM91078.1"/>
    </source>
</evidence>
<dbReference type="InterPro" id="IPR015500">
    <property type="entry name" value="Peptidase_S8_subtilisin-rel"/>
</dbReference>
<dbReference type="InterPro" id="IPR050131">
    <property type="entry name" value="Peptidase_S8_subtilisin-like"/>
</dbReference>
<keyword evidence="5" id="KW-1133">Transmembrane helix</keyword>
<dbReference type="PROSITE" id="PS51892">
    <property type="entry name" value="SUBTILASE"/>
    <property type="match status" value="1"/>
</dbReference>
<keyword evidence="4" id="KW-0720">Serine protease</keyword>
<evidence type="ECO:0000256" key="3">
    <source>
        <dbReference type="ARBA" id="ARBA00022801"/>
    </source>
</evidence>
<dbReference type="GO" id="GO:0006508">
    <property type="term" value="P:proteolysis"/>
    <property type="evidence" value="ECO:0007669"/>
    <property type="project" value="UniProtKB-KW"/>
</dbReference>
<dbReference type="Pfam" id="PF00082">
    <property type="entry name" value="Peptidase_S8"/>
    <property type="match status" value="1"/>
</dbReference>
<dbReference type="AlphaFoldDB" id="A0A0F9LC90"/>
<gene>
    <name evidence="7" type="ORF">LCGC14_1232140</name>
</gene>
<feature type="transmembrane region" description="Helical" evidence="5">
    <location>
        <begin position="396"/>
        <end position="417"/>
    </location>
</feature>
<dbReference type="GO" id="GO:0004252">
    <property type="term" value="F:serine-type endopeptidase activity"/>
    <property type="evidence" value="ECO:0007669"/>
    <property type="project" value="InterPro"/>
</dbReference>
<dbReference type="PANTHER" id="PTHR43806">
    <property type="entry name" value="PEPTIDASE S8"/>
    <property type="match status" value="1"/>
</dbReference>
<name>A0A0F9LC90_9ZZZZ</name>
<dbReference type="SUPFAM" id="SSF52743">
    <property type="entry name" value="Subtilisin-like"/>
    <property type="match status" value="1"/>
</dbReference>
<dbReference type="PRINTS" id="PR00723">
    <property type="entry name" value="SUBTILISIN"/>
</dbReference>
<evidence type="ECO:0000256" key="2">
    <source>
        <dbReference type="ARBA" id="ARBA00022670"/>
    </source>
</evidence>
<keyword evidence="5" id="KW-0812">Transmembrane</keyword>
<dbReference type="EMBL" id="LAZR01006585">
    <property type="protein sequence ID" value="KKM91078.1"/>
    <property type="molecule type" value="Genomic_DNA"/>
</dbReference>
<dbReference type="Gene3D" id="3.40.50.200">
    <property type="entry name" value="Peptidase S8/S53 domain"/>
    <property type="match status" value="1"/>
</dbReference>
<keyword evidence="3" id="KW-0378">Hydrolase</keyword>
<dbReference type="InterPro" id="IPR000209">
    <property type="entry name" value="Peptidase_S8/S53_dom"/>
</dbReference>
<feature type="domain" description="Peptidase S8/S53" evidence="6">
    <location>
        <begin position="114"/>
        <end position="368"/>
    </location>
</feature>
<proteinExistence type="inferred from homology"/>
<evidence type="ECO:0000256" key="1">
    <source>
        <dbReference type="ARBA" id="ARBA00011073"/>
    </source>
</evidence>
<comment type="similarity">
    <text evidence="1">Belongs to the peptidase S8 family.</text>
</comment>
<organism evidence="7">
    <name type="scientific">marine sediment metagenome</name>
    <dbReference type="NCBI Taxonomy" id="412755"/>
    <lineage>
        <taxon>unclassified sequences</taxon>
        <taxon>metagenomes</taxon>
        <taxon>ecological metagenomes</taxon>
    </lineage>
</organism>
<comment type="caution">
    <text evidence="7">The sequence shown here is derived from an EMBL/GenBank/DDBJ whole genome shotgun (WGS) entry which is preliminary data.</text>
</comment>
<keyword evidence="5" id="KW-0472">Membrane</keyword>
<sequence length="420" mass="47409">MKLKKIYSIFLKLIKQHEKKTLDENTEYRVIISFENISKRDKFISKNKKLNILKKFDFIPSICTHLLKENILLYEQEDLVKIIEEDQRLFSSILEITEVLGIDRIKNAQIPYTGKNVKVGIIDDGINIAFPSISNISKHYQKDKIKPALKEITHGTIMASVIVNQFKNEDNHAIGIAPDVTILDFYISNSKKEYYFSNVLEIFDSILNQKIELNVILIPFITIHPSDGLDILSLACDLLVEEGILIVCPSGNYGPNSSTIGSPGAAKKVITFGSLNKDLTISSTSGRGPTLDNRIKPDFCLPGSRLEIPLSNDLLIKITGSSVAAAIGAAILAIVKEFKPDLTYNEIYELLKNSCRDLDLDKNSQGFGLPYILNIFKEQGFYEERVLPYSYLIRKALIFSVEFSLILTVLLLLFTYFRIT</sequence>
<evidence type="ECO:0000259" key="6">
    <source>
        <dbReference type="Pfam" id="PF00082"/>
    </source>
</evidence>
<reference evidence="7" key="1">
    <citation type="journal article" date="2015" name="Nature">
        <title>Complex archaea that bridge the gap between prokaryotes and eukaryotes.</title>
        <authorList>
            <person name="Spang A."/>
            <person name="Saw J.H."/>
            <person name="Jorgensen S.L."/>
            <person name="Zaremba-Niedzwiedzka K."/>
            <person name="Martijn J."/>
            <person name="Lind A.E."/>
            <person name="van Eijk R."/>
            <person name="Schleper C."/>
            <person name="Guy L."/>
            <person name="Ettema T.J."/>
        </authorList>
    </citation>
    <scope>NUCLEOTIDE SEQUENCE</scope>
</reference>